<evidence type="ECO:0000313" key="5">
    <source>
        <dbReference type="EMBL" id="GAX14395.1"/>
    </source>
</evidence>
<dbReference type="PROSITE" id="PS51194">
    <property type="entry name" value="HELICASE_CTER"/>
    <property type="match status" value="1"/>
</dbReference>
<dbReference type="InParanoid" id="A0A1Z5JK59"/>
<feature type="region of interest" description="Disordered" evidence="2">
    <location>
        <begin position="207"/>
        <end position="247"/>
    </location>
</feature>
<dbReference type="SMART" id="SM00487">
    <property type="entry name" value="DEXDc"/>
    <property type="match status" value="1"/>
</dbReference>
<feature type="compositionally biased region" description="Basic and acidic residues" evidence="2">
    <location>
        <begin position="118"/>
        <end position="127"/>
    </location>
</feature>
<evidence type="ECO:0000256" key="1">
    <source>
        <dbReference type="ARBA" id="ARBA00022801"/>
    </source>
</evidence>
<reference evidence="5 6" key="1">
    <citation type="journal article" date="2015" name="Plant Cell">
        <title>Oil accumulation by the oleaginous diatom Fistulifera solaris as revealed by the genome and transcriptome.</title>
        <authorList>
            <person name="Tanaka T."/>
            <person name="Maeda Y."/>
            <person name="Veluchamy A."/>
            <person name="Tanaka M."/>
            <person name="Abida H."/>
            <person name="Marechal E."/>
            <person name="Bowler C."/>
            <person name="Muto M."/>
            <person name="Sunaga Y."/>
            <person name="Tanaka M."/>
            <person name="Yoshino T."/>
            <person name="Taniguchi T."/>
            <person name="Fukuda Y."/>
            <person name="Nemoto M."/>
            <person name="Matsumoto M."/>
            <person name="Wong P.S."/>
            <person name="Aburatani S."/>
            <person name="Fujibuchi W."/>
        </authorList>
    </citation>
    <scope>NUCLEOTIDE SEQUENCE [LARGE SCALE GENOMIC DNA]</scope>
    <source>
        <strain evidence="5 6">JPCC DA0580</strain>
    </source>
</reference>
<dbReference type="Gene3D" id="3.40.50.300">
    <property type="entry name" value="P-loop containing nucleotide triphosphate hydrolases"/>
    <property type="match status" value="1"/>
</dbReference>
<gene>
    <name evidence="5" type="ORF">FisN_11Hh146</name>
</gene>
<dbReference type="GO" id="GO:0003678">
    <property type="term" value="F:DNA helicase activity"/>
    <property type="evidence" value="ECO:0007669"/>
    <property type="project" value="UniProtKB-EC"/>
</dbReference>
<keyword evidence="6" id="KW-1185">Reference proteome</keyword>
<dbReference type="GO" id="GO:0005524">
    <property type="term" value="F:ATP binding"/>
    <property type="evidence" value="ECO:0007669"/>
    <property type="project" value="InterPro"/>
</dbReference>
<dbReference type="InterPro" id="IPR000330">
    <property type="entry name" value="SNF2_N"/>
</dbReference>
<dbReference type="InterPro" id="IPR001650">
    <property type="entry name" value="Helicase_C-like"/>
</dbReference>
<protein>
    <submittedName>
        <fullName evidence="5">SWI/SNF-related matrix-associated actin-dependent regulator of chromatin subfamily A containing DEAD/H box 1</fullName>
        <ecNumber evidence="5">3.6.4.12</ecNumber>
    </submittedName>
</protein>
<dbReference type="InterPro" id="IPR027417">
    <property type="entry name" value="P-loop_NTPase"/>
</dbReference>
<dbReference type="OrthoDB" id="448448at2759"/>
<dbReference type="InterPro" id="IPR003903">
    <property type="entry name" value="UIM_dom"/>
</dbReference>
<dbReference type="Pfam" id="PF00176">
    <property type="entry name" value="SNF2-rel_dom"/>
    <property type="match status" value="1"/>
</dbReference>
<dbReference type="EMBL" id="BDSP01000080">
    <property type="protein sequence ID" value="GAX14395.1"/>
    <property type="molecule type" value="Genomic_DNA"/>
</dbReference>
<dbReference type="PROSITE" id="PS50330">
    <property type="entry name" value="UIM"/>
    <property type="match status" value="1"/>
</dbReference>
<dbReference type="PANTHER" id="PTHR10799">
    <property type="entry name" value="SNF2/RAD54 HELICASE FAMILY"/>
    <property type="match status" value="1"/>
</dbReference>
<dbReference type="PROSITE" id="PS51192">
    <property type="entry name" value="HELICASE_ATP_BIND_1"/>
    <property type="match status" value="1"/>
</dbReference>
<dbReference type="SMART" id="SM00490">
    <property type="entry name" value="HELICc"/>
    <property type="match status" value="1"/>
</dbReference>
<organism evidence="5 6">
    <name type="scientific">Fistulifera solaris</name>
    <name type="common">Oleaginous diatom</name>
    <dbReference type="NCBI Taxonomy" id="1519565"/>
    <lineage>
        <taxon>Eukaryota</taxon>
        <taxon>Sar</taxon>
        <taxon>Stramenopiles</taxon>
        <taxon>Ochrophyta</taxon>
        <taxon>Bacillariophyta</taxon>
        <taxon>Bacillariophyceae</taxon>
        <taxon>Bacillariophycidae</taxon>
        <taxon>Naviculales</taxon>
        <taxon>Naviculaceae</taxon>
        <taxon>Fistulifera</taxon>
    </lineage>
</organism>
<dbReference type="InterPro" id="IPR038718">
    <property type="entry name" value="SNF2-like_sf"/>
</dbReference>
<dbReference type="EC" id="3.6.4.12" evidence="5"/>
<feature type="domain" description="Helicase C-terminal" evidence="4">
    <location>
        <begin position="816"/>
        <end position="986"/>
    </location>
</feature>
<evidence type="ECO:0000313" key="6">
    <source>
        <dbReference type="Proteomes" id="UP000198406"/>
    </source>
</evidence>
<accession>A0A1Z5JK59</accession>
<feature type="domain" description="Helicase ATP-binding" evidence="3">
    <location>
        <begin position="428"/>
        <end position="615"/>
    </location>
</feature>
<dbReference type="InterPro" id="IPR049730">
    <property type="entry name" value="SNF2/RAD54-like_C"/>
</dbReference>
<dbReference type="Proteomes" id="UP000198406">
    <property type="component" value="Unassembled WGS sequence"/>
</dbReference>
<feature type="region of interest" description="Disordered" evidence="2">
    <location>
        <begin position="28"/>
        <end position="189"/>
    </location>
</feature>
<evidence type="ECO:0000259" key="4">
    <source>
        <dbReference type="PROSITE" id="PS51194"/>
    </source>
</evidence>
<dbReference type="Pfam" id="PF00271">
    <property type="entry name" value="Helicase_C"/>
    <property type="match status" value="1"/>
</dbReference>
<evidence type="ECO:0000259" key="3">
    <source>
        <dbReference type="PROSITE" id="PS51192"/>
    </source>
</evidence>
<name>A0A1Z5JK59_FISSO</name>
<keyword evidence="1 5" id="KW-0378">Hydrolase</keyword>
<sequence length="1007" mass="113576">MPSGWLTTKKRGRDDDLIARDRQMALAARHLKKKPNKAAKGKPVARKVLKHPQEDGDSMDSFIVKSDEELSEVEEESDSEEDLDTFLNLTKRRVSKPPPARNPSIQSSRRPKAFPTKKKPEVVHLDDSSSSDDDELEIIDAPNESRFFTKQPSCVNATFVSETKDIDDSDESVPATKSKNNAKKLDDSDDDSFLATKLKKFETKVSSLSDDDSDIFASKKAAPTKHALDHDSDDDDSKPALTGRLRKKLQDVNKKVEKLKTNGSKKAKKFAVQAYQDEDEDEAIALALAISRSEKENKSIIDEDDPNLVNMLLDESSEEDDDQDDYVDPAAKEATSILEQANSLSAQILETLSRWSSPSSDGTAATMGLITNGALSLSTMAQNNSKDHKWISTEVMASICPNITLAEYQLIGVNWMALLNGMKCKVNGSRGHSNVNGILADEMGLGKTAQTITFLSWLNSHHSPRSKLSEEDRKPHLVVAPASVLSNWEREFQNFAPQLHVIKYHGSMAERQELQEKLRLYLPGRKRMMGMDPLDVILAPITLFQKEKSDDRSFLRKFRYDYLVVDEAHQLKNAKGTRYKSLDKFITDHRLLLTGTPVQNSPKELLSLLCFLMPLFSRKASDSFDDEKQNDGGESMLEHFVSIKGGKSGSDEVAYDKLKQLFSPFVLRRRKVDVLSQVMPPKKQKVELVDLDPTARTVYDSLLSNHIQAKRQGGSASKDHLFTQLRKAAHHPLLLRTRYLSASEKEHLTTYFHRYGAFRGEACTKEKVAEELDKFNDFEIHLSALELIDENEHRRADLDRYVLNENDLFCSSKFIKLRKMLPELVSDGHRILIFSVWTSCLDLLSCLLETLNLSYLRMEGSTPVNERQGLIDQFNRCTDIPIFLLSTKACGLGINLTAADTCIFHDLDFNPTTDLQAEDRCHRIGQKKPVTVIRLISRATVDEDIYNLQQRKAKMSQAIMATNGENDKEMANEKNAVLQTALDRFLQSPQAKLGKENAFINFDRDEI</sequence>
<dbReference type="GO" id="GO:0016787">
    <property type="term" value="F:hydrolase activity"/>
    <property type="evidence" value="ECO:0007669"/>
    <property type="project" value="UniProtKB-KW"/>
</dbReference>
<feature type="compositionally biased region" description="Acidic residues" evidence="2">
    <location>
        <begin position="69"/>
        <end position="84"/>
    </location>
</feature>
<feature type="compositionally biased region" description="Basic residues" evidence="2">
    <location>
        <begin position="29"/>
        <end position="50"/>
    </location>
</feature>
<evidence type="ECO:0000256" key="2">
    <source>
        <dbReference type="SAM" id="MobiDB-lite"/>
    </source>
</evidence>
<comment type="caution">
    <text evidence="5">The sequence shown here is derived from an EMBL/GenBank/DDBJ whole genome shotgun (WGS) entry which is preliminary data.</text>
</comment>
<proteinExistence type="predicted"/>
<dbReference type="SUPFAM" id="SSF52540">
    <property type="entry name" value="P-loop containing nucleoside triphosphate hydrolases"/>
    <property type="match status" value="2"/>
</dbReference>
<dbReference type="CDD" id="cd18793">
    <property type="entry name" value="SF2_C_SNF"/>
    <property type="match status" value="1"/>
</dbReference>
<dbReference type="AlphaFoldDB" id="A0A1Z5JK59"/>
<feature type="compositionally biased region" description="Acidic residues" evidence="2">
    <location>
        <begin position="129"/>
        <end position="138"/>
    </location>
</feature>
<dbReference type="CDD" id="cd17919">
    <property type="entry name" value="DEXHc_Snf"/>
    <property type="match status" value="1"/>
</dbReference>
<dbReference type="Gene3D" id="3.40.50.10810">
    <property type="entry name" value="Tandem AAA-ATPase domain"/>
    <property type="match status" value="1"/>
</dbReference>
<dbReference type="FunCoup" id="A0A1Z5JK59">
    <property type="interactions" value="224"/>
</dbReference>
<feature type="compositionally biased region" description="Polar residues" evidence="2">
    <location>
        <begin position="146"/>
        <end position="161"/>
    </location>
</feature>
<dbReference type="InterPro" id="IPR014001">
    <property type="entry name" value="Helicase_ATP-bd"/>
</dbReference>